<dbReference type="InterPro" id="IPR000847">
    <property type="entry name" value="LysR_HTH_N"/>
</dbReference>
<dbReference type="RefSeq" id="WP_073015061.1">
    <property type="nucleotide sequence ID" value="NZ_FRBW01000005.1"/>
</dbReference>
<evidence type="ECO:0000256" key="4">
    <source>
        <dbReference type="ARBA" id="ARBA00023163"/>
    </source>
</evidence>
<dbReference type="GO" id="GO:0003700">
    <property type="term" value="F:DNA-binding transcription factor activity"/>
    <property type="evidence" value="ECO:0007669"/>
    <property type="project" value="InterPro"/>
</dbReference>
<dbReference type="PROSITE" id="PS50931">
    <property type="entry name" value="HTH_LYSR"/>
    <property type="match status" value="1"/>
</dbReference>
<dbReference type="PRINTS" id="PR00039">
    <property type="entry name" value="HTHLYSR"/>
</dbReference>
<evidence type="ECO:0000256" key="3">
    <source>
        <dbReference type="ARBA" id="ARBA00023125"/>
    </source>
</evidence>
<dbReference type="Pfam" id="PF03466">
    <property type="entry name" value="LysR_substrate"/>
    <property type="match status" value="1"/>
</dbReference>
<dbReference type="Gene3D" id="3.40.190.290">
    <property type="match status" value="1"/>
</dbReference>
<evidence type="ECO:0000256" key="1">
    <source>
        <dbReference type="ARBA" id="ARBA00009437"/>
    </source>
</evidence>
<dbReference type="EMBL" id="FRBW01000005">
    <property type="protein sequence ID" value="SHN06873.1"/>
    <property type="molecule type" value="Genomic_DNA"/>
</dbReference>
<organism evidence="6 7">
    <name type="scientific">Roseibium suaedae</name>
    <dbReference type="NCBI Taxonomy" id="735517"/>
    <lineage>
        <taxon>Bacteria</taxon>
        <taxon>Pseudomonadati</taxon>
        <taxon>Pseudomonadota</taxon>
        <taxon>Alphaproteobacteria</taxon>
        <taxon>Hyphomicrobiales</taxon>
        <taxon>Stappiaceae</taxon>
        <taxon>Roseibium</taxon>
    </lineage>
</organism>
<evidence type="ECO:0000313" key="6">
    <source>
        <dbReference type="EMBL" id="SHN06873.1"/>
    </source>
</evidence>
<keyword evidence="2" id="KW-0805">Transcription regulation</keyword>
<comment type="similarity">
    <text evidence="1">Belongs to the LysR transcriptional regulatory family.</text>
</comment>
<dbReference type="STRING" id="735517.SAMN05444272_3943"/>
<dbReference type="Gene3D" id="1.10.10.10">
    <property type="entry name" value="Winged helix-like DNA-binding domain superfamily/Winged helix DNA-binding domain"/>
    <property type="match status" value="1"/>
</dbReference>
<dbReference type="Pfam" id="PF00126">
    <property type="entry name" value="HTH_1"/>
    <property type="match status" value="1"/>
</dbReference>
<evidence type="ECO:0000256" key="2">
    <source>
        <dbReference type="ARBA" id="ARBA00023015"/>
    </source>
</evidence>
<keyword evidence="7" id="KW-1185">Reference proteome</keyword>
<dbReference type="AlphaFoldDB" id="A0A1M7NS84"/>
<dbReference type="InterPro" id="IPR036388">
    <property type="entry name" value="WH-like_DNA-bd_sf"/>
</dbReference>
<dbReference type="PANTHER" id="PTHR30126:SF40">
    <property type="entry name" value="HTH-TYPE TRANSCRIPTIONAL REGULATOR GLTR"/>
    <property type="match status" value="1"/>
</dbReference>
<sequence>MAQLAHQFDLNRLQAFVTVAEEGSITAAAERLGVAQPALSASIRRLEADLGLTLFDRLARGVALTPAGRHLLPQVYEVFGILGTLSSELKQIATEPSGDVSIGLPPSTAAVLTQPLLRRLTERFPKVSLRLVEAMSGYLHDWISAGELDIAITFNEVETDTVISQPLMKEEMVLIGASDAMRGIPDPFPFTRLAELPIIITSGRHSLRNNLERRIEALGLKMNIRFEIDAGHQLVRLVSSGEGYGVFARSAFVEELAAGRVRAVSLSPDYIRTVCLSYHRRNKADPVIAKVIAEIEDLTREIAGTDQWPMS</sequence>
<accession>A0A1M7NS84</accession>
<dbReference type="PANTHER" id="PTHR30126">
    <property type="entry name" value="HTH-TYPE TRANSCRIPTIONAL REGULATOR"/>
    <property type="match status" value="1"/>
</dbReference>
<dbReference type="InterPro" id="IPR005119">
    <property type="entry name" value="LysR_subst-bd"/>
</dbReference>
<proteinExistence type="inferred from homology"/>
<gene>
    <name evidence="6" type="ORF">SAMN05444272_3943</name>
</gene>
<dbReference type="Proteomes" id="UP000186002">
    <property type="component" value="Unassembled WGS sequence"/>
</dbReference>
<dbReference type="SUPFAM" id="SSF46785">
    <property type="entry name" value="Winged helix' DNA-binding domain"/>
    <property type="match status" value="1"/>
</dbReference>
<keyword evidence="4" id="KW-0804">Transcription</keyword>
<keyword evidence="3" id="KW-0238">DNA-binding</keyword>
<dbReference type="OrthoDB" id="8479357at2"/>
<evidence type="ECO:0000313" key="7">
    <source>
        <dbReference type="Proteomes" id="UP000186002"/>
    </source>
</evidence>
<dbReference type="SUPFAM" id="SSF53850">
    <property type="entry name" value="Periplasmic binding protein-like II"/>
    <property type="match status" value="1"/>
</dbReference>
<protein>
    <submittedName>
        <fullName evidence="6">LysR family transcriptional regulator, nitrogen assimilation regulatory protein</fullName>
    </submittedName>
</protein>
<evidence type="ECO:0000259" key="5">
    <source>
        <dbReference type="PROSITE" id="PS50931"/>
    </source>
</evidence>
<name>A0A1M7NS84_9HYPH</name>
<dbReference type="InterPro" id="IPR036390">
    <property type="entry name" value="WH_DNA-bd_sf"/>
</dbReference>
<dbReference type="GO" id="GO:0000976">
    <property type="term" value="F:transcription cis-regulatory region binding"/>
    <property type="evidence" value="ECO:0007669"/>
    <property type="project" value="TreeGrafter"/>
</dbReference>
<feature type="domain" description="HTH lysR-type" evidence="5">
    <location>
        <begin position="8"/>
        <end position="65"/>
    </location>
</feature>
<reference evidence="6 7" key="1">
    <citation type="submission" date="2016-11" db="EMBL/GenBank/DDBJ databases">
        <authorList>
            <person name="Jaros S."/>
            <person name="Januszkiewicz K."/>
            <person name="Wedrychowicz H."/>
        </authorList>
    </citation>
    <scope>NUCLEOTIDE SEQUENCE [LARGE SCALE GENOMIC DNA]</scope>
    <source>
        <strain evidence="6 7">DSM 22153</strain>
    </source>
</reference>
<dbReference type="FunFam" id="1.10.10.10:FF:000001">
    <property type="entry name" value="LysR family transcriptional regulator"/>
    <property type="match status" value="1"/>
</dbReference>